<accession>A0ABQ9DT85</accession>
<proteinExistence type="predicted"/>
<organism evidence="1 2">
    <name type="scientific">Willisornis vidua</name>
    <name type="common">Xingu scale-backed antbird</name>
    <dbReference type="NCBI Taxonomy" id="1566151"/>
    <lineage>
        <taxon>Eukaryota</taxon>
        <taxon>Metazoa</taxon>
        <taxon>Chordata</taxon>
        <taxon>Craniata</taxon>
        <taxon>Vertebrata</taxon>
        <taxon>Euteleostomi</taxon>
        <taxon>Archelosauria</taxon>
        <taxon>Archosauria</taxon>
        <taxon>Dinosauria</taxon>
        <taxon>Saurischia</taxon>
        <taxon>Theropoda</taxon>
        <taxon>Coelurosauria</taxon>
        <taxon>Aves</taxon>
        <taxon>Neognathae</taxon>
        <taxon>Neoaves</taxon>
        <taxon>Telluraves</taxon>
        <taxon>Australaves</taxon>
        <taxon>Passeriformes</taxon>
        <taxon>Thamnophilidae</taxon>
        <taxon>Willisornis</taxon>
    </lineage>
</organism>
<evidence type="ECO:0000313" key="2">
    <source>
        <dbReference type="Proteomes" id="UP001145742"/>
    </source>
</evidence>
<sequence>MPFVFAVSIKAGAHPKAQHGVHSPPFTQTTETGAVGQLIGRRIDPQDVAKTLKDPTPEFQQELVYENHRVIEVGRDISSSSRRAGQIQQLIQECVQILSPIPSLDSLQEVHVFFFVLRSQNWSQHSKCGLTSDEQVEFQKIHLTCLILTKNCEKCPSRFTKTL</sequence>
<gene>
    <name evidence="1" type="ORF">WISP_07391</name>
</gene>
<keyword evidence="2" id="KW-1185">Reference proteome</keyword>
<protein>
    <submittedName>
        <fullName evidence="1">Uncharacterized protein</fullName>
    </submittedName>
</protein>
<comment type="caution">
    <text evidence="1">The sequence shown here is derived from an EMBL/GenBank/DDBJ whole genome shotgun (WGS) entry which is preliminary data.</text>
</comment>
<name>A0ABQ9DT85_9PASS</name>
<dbReference type="Proteomes" id="UP001145742">
    <property type="component" value="Unassembled WGS sequence"/>
</dbReference>
<evidence type="ECO:0000313" key="1">
    <source>
        <dbReference type="EMBL" id="KAJ7427432.1"/>
    </source>
</evidence>
<dbReference type="EMBL" id="WHWB01031955">
    <property type="protein sequence ID" value="KAJ7427432.1"/>
    <property type="molecule type" value="Genomic_DNA"/>
</dbReference>
<reference evidence="1" key="1">
    <citation type="submission" date="2019-10" db="EMBL/GenBank/DDBJ databases">
        <authorList>
            <person name="Soares A.E.R."/>
            <person name="Aleixo A."/>
            <person name="Schneider P."/>
            <person name="Miyaki C.Y."/>
            <person name="Schneider M.P."/>
            <person name="Mello C."/>
            <person name="Vasconcelos A.T.R."/>
        </authorList>
    </citation>
    <scope>NUCLEOTIDE SEQUENCE</scope>
    <source>
        <tissue evidence="1">Muscle</tissue>
    </source>
</reference>